<dbReference type="EMBL" id="BDIP01000787">
    <property type="protein sequence ID" value="GIQ82711.1"/>
    <property type="molecule type" value="Genomic_DNA"/>
</dbReference>
<accession>A0A9K3CT47</accession>
<evidence type="ECO:0000313" key="2">
    <source>
        <dbReference type="Proteomes" id="UP000265618"/>
    </source>
</evidence>
<keyword evidence="2" id="KW-1185">Reference proteome</keyword>
<reference evidence="1 2" key="1">
    <citation type="journal article" date="2018" name="PLoS ONE">
        <title>The draft genome of Kipferlia bialata reveals reductive genome evolution in fornicate parasites.</title>
        <authorList>
            <person name="Tanifuji G."/>
            <person name="Takabayashi S."/>
            <person name="Kume K."/>
            <person name="Takagi M."/>
            <person name="Nakayama T."/>
            <person name="Kamikawa R."/>
            <person name="Inagaki Y."/>
            <person name="Hashimoto T."/>
        </authorList>
    </citation>
    <scope>NUCLEOTIDE SEQUENCE [LARGE SCALE GENOMIC DNA]</scope>
    <source>
        <strain evidence="1">NY0173</strain>
    </source>
</reference>
<comment type="caution">
    <text evidence="1">The sequence shown here is derived from an EMBL/GenBank/DDBJ whole genome shotgun (WGS) entry which is preliminary data.</text>
</comment>
<protein>
    <submittedName>
        <fullName evidence="1">Uncharacterized protein</fullName>
    </submittedName>
</protein>
<feature type="non-terminal residue" evidence="1">
    <location>
        <position position="1"/>
    </location>
</feature>
<sequence length="36" mass="3804">MPRANHAALIAKHTAGLKPEPAVNLEDHKGSFIVIG</sequence>
<gene>
    <name evidence="1" type="ORF">KIPB_003898</name>
</gene>
<evidence type="ECO:0000313" key="1">
    <source>
        <dbReference type="EMBL" id="GIQ82711.1"/>
    </source>
</evidence>
<dbReference type="AlphaFoldDB" id="A0A9K3CT47"/>
<organism evidence="1 2">
    <name type="scientific">Kipferlia bialata</name>
    <dbReference type="NCBI Taxonomy" id="797122"/>
    <lineage>
        <taxon>Eukaryota</taxon>
        <taxon>Metamonada</taxon>
        <taxon>Carpediemonas-like organisms</taxon>
        <taxon>Kipferlia</taxon>
    </lineage>
</organism>
<dbReference type="Proteomes" id="UP000265618">
    <property type="component" value="Unassembled WGS sequence"/>
</dbReference>
<proteinExistence type="predicted"/>
<name>A0A9K3CT47_9EUKA</name>